<feature type="compositionally biased region" description="Polar residues" evidence="5">
    <location>
        <begin position="266"/>
        <end position="278"/>
    </location>
</feature>
<keyword evidence="4" id="KW-0862">Zinc</keyword>
<dbReference type="GO" id="GO:0008270">
    <property type="term" value="F:zinc ion binding"/>
    <property type="evidence" value="ECO:0007669"/>
    <property type="project" value="UniProtKB-KW"/>
</dbReference>
<evidence type="ECO:0000313" key="8">
    <source>
        <dbReference type="Ensembl" id="ENSCCRP00010118808.1"/>
    </source>
</evidence>
<dbReference type="AlphaFoldDB" id="A0A8C1RQL1"/>
<comment type="subcellular location">
    <subcellularLocation>
        <location evidence="1">Cytoplasm</location>
        <location evidence="1">Perinuclear region</location>
    </subcellularLocation>
</comment>
<proteinExistence type="predicted"/>
<dbReference type="GO" id="GO:0003779">
    <property type="term" value="F:actin binding"/>
    <property type="evidence" value="ECO:0007669"/>
    <property type="project" value="TreeGrafter"/>
</dbReference>
<feature type="domain" description="Rab effector MyRIP/Melanophilin" evidence="7">
    <location>
        <begin position="168"/>
        <end position="537"/>
    </location>
</feature>
<name>A0A8C1RQL1_CYPCA</name>
<evidence type="ECO:0000313" key="9">
    <source>
        <dbReference type="Proteomes" id="UP000694427"/>
    </source>
</evidence>
<evidence type="ECO:0000256" key="3">
    <source>
        <dbReference type="ARBA" id="ARBA00022771"/>
    </source>
</evidence>
<evidence type="ECO:0000256" key="4">
    <source>
        <dbReference type="ARBA" id="ARBA00022833"/>
    </source>
</evidence>
<feature type="compositionally biased region" description="Basic and acidic residues" evidence="5">
    <location>
        <begin position="766"/>
        <end position="775"/>
    </location>
</feature>
<evidence type="ECO:0000256" key="1">
    <source>
        <dbReference type="ARBA" id="ARBA00004556"/>
    </source>
</evidence>
<dbReference type="SUPFAM" id="SSF57903">
    <property type="entry name" value="FYVE/PHD zinc finger"/>
    <property type="match status" value="1"/>
</dbReference>
<feature type="compositionally biased region" description="Basic and acidic residues" evidence="5">
    <location>
        <begin position="909"/>
        <end position="923"/>
    </location>
</feature>
<dbReference type="Ensembl" id="ENSCCRT00010131986.1">
    <property type="protein sequence ID" value="ENSCCRP00010118808.1"/>
    <property type="gene ID" value="ENSCCRG00010052013.1"/>
</dbReference>
<feature type="region of interest" description="Disordered" evidence="5">
    <location>
        <begin position="909"/>
        <end position="929"/>
    </location>
</feature>
<dbReference type="Gene3D" id="3.30.40.10">
    <property type="entry name" value="Zinc/RING finger domain, C3HC4 (zinc finger)"/>
    <property type="match status" value="1"/>
</dbReference>
<dbReference type="InterPro" id="IPR041282">
    <property type="entry name" value="FYVE_2"/>
</dbReference>
<dbReference type="Pfam" id="PF02318">
    <property type="entry name" value="FYVE_2"/>
    <property type="match status" value="1"/>
</dbReference>
<reference evidence="8" key="2">
    <citation type="submission" date="2025-09" db="UniProtKB">
        <authorList>
            <consortium name="Ensembl"/>
        </authorList>
    </citation>
    <scope>IDENTIFICATION</scope>
</reference>
<protein>
    <submittedName>
        <fullName evidence="8">Si:ch211-106h4.9</fullName>
    </submittedName>
</protein>
<keyword evidence="3" id="KW-0479">Metal-binding</keyword>
<dbReference type="Proteomes" id="UP000694427">
    <property type="component" value="Unplaced"/>
</dbReference>
<feature type="region of interest" description="Disordered" evidence="5">
    <location>
        <begin position="470"/>
        <end position="535"/>
    </location>
</feature>
<feature type="region of interest" description="Disordered" evidence="5">
    <location>
        <begin position="960"/>
        <end position="1022"/>
    </location>
</feature>
<feature type="compositionally biased region" description="Polar residues" evidence="5">
    <location>
        <begin position="780"/>
        <end position="802"/>
    </location>
</feature>
<evidence type="ECO:0000256" key="5">
    <source>
        <dbReference type="SAM" id="MobiDB-lite"/>
    </source>
</evidence>
<dbReference type="InterPro" id="IPR013083">
    <property type="entry name" value="Znf_RING/FYVE/PHD"/>
</dbReference>
<dbReference type="Pfam" id="PF04698">
    <property type="entry name" value="Rab_eff_C"/>
    <property type="match status" value="2"/>
</dbReference>
<sequence>MISCWHCLERQSKGHTSSRAFQYNASFLVFHPSLCSSLSAPLSMSHSEMKKALVEEGSRSVLLSRQHRFNERCCILCCSPFTFLLNPKRSCLDCCYNLCKGCCTYSKKDKGWLCSVCQKTRLLKTQSLEWFYYNVRRRFKRFGSAKVLKNLYRRHAAEHGVLAELTATEGSTYEESSMYESDSTFFRQSEEHSMAETINVALRVAEEAIDEAIAKAVSQTDSQEKQNEAHYLLENREELIEELGKTIVKKIVRRKKDPSEVKSGCNLDQNSEGISPDQTQSAFDASLWRSHSAFCLLTDEKTDQHANIGSRLSSSISHTLEMKKEEPMPVQAMPSWRSVDRLDNSMLQSPDGNWIAYQSNLLSRPGLLTKRKSLVYSVLERESGVVSAYDEMGSETEQEANGVWGAALEEFQRKMSANKQLSYSESYSRQATLPLNAQAQHLTEHTLNADTEDSAGQDGPLHQSQKTLLPFLKRKVPLEHRRPSSARNPYNMDINFNPGGAESSEDGLEESRVKRSRRRRKNKREEAEWKGQSVLSSAVPDFSNHLSDAPVKRCYVKQDLHGKRPCDHGLEADTSDTATPDILSSGALTPDPFGLGLNAPSNSNHGALGVVGSLDQEFTTKLKELTSQVRETQLSSTEDELDRSEYQMGNGESLTKKKVGDVALTIEADSKERSDGIKSTNQVRSTEMVKEDDLTSKLRELTSQVSETLLSSTEDELDRCEYQTETKGINQSVRTEVLEVDDRTGGNKMIQYDEKTQNYVEMVEKAEEERSEKTLAKQGISEQNDTGDTQMSEEISSVSQKQTLDKTDAQTREEMNKGEVQTEEKNAEIEDCGSAVEGQQSRAENTVTVDNIEEQEVLSCELALSRLISEDGNMEFDRIINTVVKALDDMEEHIEAYTSEGVYLDRERSEGEKHEMMEEKENITEQETDDNIISEGWFVGGKSKVVQEKEKKEEGKINEVVALKSNTEDTEETEDKQCSKSSEERVQEKNDNSQGDLIENREEQRDPTIQHSASSGQEEYLSPEEIYKDAHMLDIEKNLHLISNILQQKYSAASLRSITTEVLKVLNATEDLIHGSMGDGRCQSDHSDVSIIPPDEAKRLDEQLGRLEENVRILPEMSISHATVHLLAAAQFILINFTVCRCMWQQGQCTGLRLNWGIWRSVRAASVDPPVKESSLIWRTRWPLQQPRCSSLSSRCVRHGRCALSLFLNLSSRISYCSSEDAVTLELMNNITNVYIYKMNTLNGN</sequence>
<dbReference type="PANTHER" id="PTHR14555:SF6">
    <property type="entry name" value="RAB EFFECTOR MYRIP"/>
    <property type="match status" value="1"/>
</dbReference>
<feature type="domain" description="FYVE-type zinc finger" evidence="6">
    <location>
        <begin position="47"/>
        <end position="135"/>
    </location>
</feature>
<dbReference type="PANTHER" id="PTHR14555">
    <property type="entry name" value="MYELIN-ASSOCIATED OLIGODENDROCYTIC BASIC PROTEIN MOBP -RELATED"/>
    <property type="match status" value="1"/>
</dbReference>
<dbReference type="InterPro" id="IPR006788">
    <property type="entry name" value="Myrip/Melanophilin"/>
</dbReference>
<keyword evidence="2" id="KW-0963">Cytoplasm</keyword>
<dbReference type="GO" id="GO:0048471">
    <property type="term" value="C:perinuclear region of cytoplasm"/>
    <property type="evidence" value="ECO:0007669"/>
    <property type="project" value="UniProtKB-SubCell"/>
</dbReference>
<dbReference type="GO" id="GO:0017022">
    <property type="term" value="F:myosin binding"/>
    <property type="evidence" value="ECO:0007669"/>
    <property type="project" value="TreeGrafter"/>
</dbReference>
<dbReference type="InterPro" id="IPR051745">
    <property type="entry name" value="Intracell_Transport_Effector"/>
</dbReference>
<feature type="region of interest" description="Disordered" evidence="5">
    <location>
        <begin position="766"/>
        <end position="844"/>
    </location>
</feature>
<feature type="compositionally biased region" description="Basic and acidic residues" evidence="5">
    <location>
        <begin position="998"/>
        <end position="1008"/>
    </location>
</feature>
<reference evidence="8" key="1">
    <citation type="submission" date="2025-08" db="UniProtKB">
        <authorList>
            <consortium name="Ensembl"/>
        </authorList>
    </citation>
    <scope>IDENTIFICATION</scope>
</reference>
<keyword evidence="3" id="KW-0863">Zinc-finger</keyword>
<dbReference type="InterPro" id="IPR011011">
    <property type="entry name" value="Znf_FYVE_PHD"/>
</dbReference>
<feature type="compositionally biased region" description="Basic and acidic residues" evidence="5">
    <location>
        <begin position="803"/>
        <end position="828"/>
    </location>
</feature>
<dbReference type="GO" id="GO:0030864">
    <property type="term" value="C:cortical actin cytoskeleton"/>
    <property type="evidence" value="ECO:0007669"/>
    <property type="project" value="TreeGrafter"/>
</dbReference>
<feature type="region of interest" description="Disordered" evidence="5">
    <location>
        <begin position="258"/>
        <end position="278"/>
    </location>
</feature>
<evidence type="ECO:0000259" key="7">
    <source>
        <dbReference type="Pfam" id="PF04698"/>
    </source>
</evidence>
<keyword evidence="9" id="KW-1185">Reference proteome</keyword>
<evidence type="ECO:0000256" key="2">
    <source>
        <dbReference type="ARBA" id="ARBA00022490"/>
    </source>
</evidence>
<accession>A0A8C1RQL1</accession>
<feature type="domain" description="Rab effector MyRIP/Melanophilin" evidence="7">
    <location>
        <begin position="956"/>
        <end position="1112"/>
    </location>
</feature>
<organism evidence="8 9">
    <name type="scientific">Cyprinus carpio</name>
    <name type="common">Common carp</name>
    <dbReference type="NCBI Taxonomy" id="7962"/>
    <lineage>
        <taxon>Eukaryota</taxon>
        <taxon>Metazoa</taxon>
        <taxon>Chordata</taxon>
        <taxon>Craniata</taxon>
        <taxon>Vertebrata</taxon>
        <taxon>Euteleostomi</taxon>
        <taxon>Actinopterygii</taxon>
        <taxon>Neopterygii</taxon>
        <taxon>Teleostei</taxon>
        <taxon>Ostariophysi</taxon>
        <taxon>Cypriniformes</taxon>
        <taxon>Cyprinidae</taxon>
        <taxon>Cyprininae</taxon>
        <taxon>Cyprinus</taxon>
    </lineage>
</organism>
<evidence type="ECO:0000259" key="6">
    <source>
        <dbReference type="Pfam" id="PF02318"/>
    </source>
</evidence>
<feature type="compositionally biased region" description="Basic and acidic residues" evidence="5">
    <location>
        <begin position="975"/>
        <end position="991"/>
    </location>
</feature>